<gene>
    <name evidence="2" type="ORF">ERS027661_02822</name>
</gene>
<evidence type="ECO:0000313" key="3">
    <source>
        <dbReference type="Proteomes" id="UP000049023"/>
    </source>
</evidence>
<evidence type="ECO:0000313" key="2">
    <source>
        <dbReference type="EMBL" id="CKS25801.1"/>
    </source>
</evidence>
<name>A0A655A8X8_MYCTX</name>
<dbReference type="EMBL" id="CNFU01000646">
    <property type="protein sequence ID" value="CKS25801.1"/>
    <property type="molecule type" value="Genomic_DNA"/>
</dbReference>
<reference evidence="2 3" key="1">
    <citation type="submission" date="2015-03" db="EMBL/GenBank/DDBJ databases">
        <authorList>
            <consortium name="Pathogen Informatics"/>
        </authorList>
    </citation>
    <scope>NUCLEOTIDE SEQUENCE [LARGE SCALE GENOMIC DNA]</scope>
    <source>
        <strain evidence="2 3">Bir 187</strain>
    </source>
</reference>
<proteinExistence type="predicted"/>
<protein>
    <submittedName>
        <fullName evidence="2">Uncharacterized protein</fullName>
    </submittedName>
</protein>
<evidence type="ECO:0000256" key="1">
    <source>
        <dbReference type="SAM" id="MobiDB-lite"/>
    </source>
</evidence>
<dbReference type="AlphaFoldDB" id="A0A655A8X8"/>
<accession>A0A655A8X8</accession>
<organism evidence="2 3">
    <name type="scientific">Mycobacterium tuberculosis</name>
    <dbReference type="NCBI Taxonomy" id="1773"/>
    <lineage>
        <taxon>Bacteria</taxon>
        <taxon>Bacillati</taxon>
        <taxon>Actinomycetota</taxon>
        <taxon>Actinomycetes</taxon>
        <taxon>Mycobacteriales</taxon>
        <taxon>Mycobacteriaceae</taxon>
        <taxon>Mycobacterium</taxon>
        <taxon>Mycobacterium tuberculosis complex</taxon>
    </lineage>
</organism>
<feature type="region of interest" description="Disordered" evidence="1">
    <location>
        <begin position="191"/>
        <end position="210"/>
    </location>
</feature>
<sequence length="380" mass="41513">MIPRIPRQIGLSLSRHQTPIERTNVVPLSNRQDSLDSAALGPRQVLGAQDWPLQRSELSDAALEFGRRGVTVEGDHVGVVELNGADGAAASGISPIPLPDTTGQRLNRIDRAGPSEHLGEELRDALELVFPFHLAIHARGIVGFIPQVPTQHAIVVAELAQHTRDVVVQRAGIAAVIEAFSTRTLHPPGVVHPSPWRPLPTRSGERVPAGVEQDKERFDVVSRRDGDELREPGLETGRVLGPQQVVEEDSHGVEPVKPRKAQLVVDAPGIVCAWLEHLELVDGVRGDVVCTDEPAVRLIPAMCAVGRPPAWFFGGGPRRLAQHRACRQQQRELQGRSTVHKMTIVSRPRCTALFGDVVRLALSIRNNLRLGIVMRTPAWL</sequence>
<dbReference type="Proteomes" id="UP000049023">
    <property type="component" value="Unassembled WGS sequence"/>
</dbReference>